<evidence type="ECO:0000313" key="1">
    <source>
        <dbReference type="EMBL" id="KAE8975708.1"/>
    </source>
</evidence>
<dbReference type="EMBL" id="QXGB01002788">
    <property type="protein sequence ID" value="KAE9174999.1"/>
    <property type="molecule type" value="Genomic_DNA"/>
</dbReference>
<comment type="caution">
    <text evidence="1">The sequence shown here is derived from an EMBL/GenBank/DDBJ whole genome shotgun (WGS) entry which is preliminary data.</text>
</comment>
<dbReference type="Proteomes" id="UP000460718">
    <property type="component" value="Unassembled WGS sequence"/>
</dbReference>
<evidence type="ECO:0000313" key="3">
    <source>
        <dbReference type="Proteomes" id="UP000433483"/>
    </source>
</evidence>
<protein>
    <submittedName>
        <fullName evidence="1">Uncharacterized protein</fullName>
    </submittedName>
</protein>
<name>A0A6A3I634_9STRA</name>
<dbReference type="EMBL" id="QXFW01002754">
    <property type="protein sequence ID" value="KAE8975708.1"/>
    <property type="molecule type" value="Genomic_DNA"/>
</dbReference>
<reference evidence="1 4" key="1">
    <citation type="submission" date="2018-09" db="EMBL/GenBank/DDBJ databases">
        <title>Genomic investigation of the strawberry pathogen Phytophthora fragariae indicates pathogenicity is determined by transcriptional variation in three key races.</title>
        <authorList>
            <person name="Adams T.M."/>
            <person name="Armitage A.D."/>
            <person name="Sobczyk M.K."/>
            <person name="Bates H.J."/>
            <person name="Dunwell J.M."/>
            <person name="Nellist C.F."/>
            <person name="Harrison R.J."/>
        </authorList>
    </citation>
    <scope>NUCLEOTIDE SEQUENCE [LARGE SCALE GENOMIC DNA]</scope>
    <source>
        <strain evidence="2 3">NOV-27</strain>
        <strain evidence="1 4">SCRP245</strain>
    </source>
</reference>
<gene>
    <name evidence="2" type="ORF">PF005_g25602</name>
    <name evidence="1" type="ORF">PF011_g24356</name>
</gene>
<dbReference type="Proteomes" id="UP000433483">
    <property type="component" value="Unassembled WGS sequence"/>
</dbReference>
<dbReference type="AlphaFoldDB" id="A0A6A3I634"/>
<proteinExistence type="predicted"/>
<evidence type="ECO:0000313" key="2">
    <source>
        <dbReference type="EMBL" id="KAE9174999.1"/>
    </source>
</evidence>
<organism evidence="1 4">
    <name type="scientific">Phytophthora fragariae</name>
    <dbReference type="NCBI Taxonomy" id="53985"/>
    <lineage>
        <taxon>Eukaryota</taxon>
        <taxon>Sar</taxon>
        <taxon>Stramenopiles</taxon>
        <taxon>Oomycota</taxon>
        <taxon>Peronosporomycetes</taxon>
        <taxon>Peronosporales</taxon>
        <taxon>Peronosporaceae</taxon>
        <taxon>Phytophthora</taxon>
    </lineage>
</organism>
<keyword evidence="3" id="KW-1185">Reference proteome</keyword>
<sequence>MLMTTAFRVIHFGKSLSCSALTILADMMFRCLGIDFTFKFAWLSS</sequence>
<accession>A0A6A3I634</accession>
<evidence type="ECO:0000313" key="4">
    <source>
        <dbReference type="Proteomes" id="UP000460718"/>
    </source>
</evidence>